<proteinExistence type="predicted"/>
<organism evidence="1">
    <name type="scientific">marine sediment metagenome</name>
    <dbReference type="NCBI Taxonomy" id="412755"/>
    <lineage>
        <taxon>unclassified sequences</taxon>
        <taxon>metagenomes</taxon>
        <taxon>ecological metagenomes</taxon>
    </lineage>
</organism>
<accession>X1AXN5</accession>
<gene>
    <name evidence="1" type="ORF">S01H4_28675</name>
</gene>
<evidence type="ECO:0000313" key="1">
    <source>
        <dbReference type="EMBL" id="GAG87515.1"/>
    </source>
</evidence>
<protein>
    <submittedName>
        <fullName evidence="1">Uncharacterized protein</fullName>
    </submittedName>
</protein>
<sequence>MKTKITTILTILFGLFLLTGAVSASDADILQPASTITYNEDLTVNGTGRFDSIYIGETGVGGVTFFNQKAPSSGECF</sequence>
<name>X1AXN5_9ZZZZ</name>
<dbReference type="AlphaFoldDB" id="X1AXN5"/>
<reference evidence="1" key="1">
    <citation type="journal article" date="2014" name="Front. Microbiol.">
        <title>High frequency of phylogenetically diverse reductive dehalogenase-homologous genes in deep subseafloor sedimentary metagenomes.</title>
        <authorList>
            <person name="Kawai M."/>
            <person name="Futagami T."/>
            <person name="Toyoda A."/>
            <person name="Takaki Y."/>
            <person name="Nishi S."/>
            <person name="Hori S."/>
            <person name="Arai W."/>
            <person name="Tsubouchi T."/>
            <person name="Morono Y."/>
            <person name="Uchiyama I."/>
            <person name="Ito T."/>
            <person name="Fujiyama A."/>
            <person name="Inagaki F."/>
            <person name="Takami H."/>
        </authorList>
    </citation>
    <scope>NUCLEOTIDE SEQUENCE</scope>
    <source>
        <strain evidence="1">Expedition CK06-06</strain>
    </source>
</reference>
<dbReference type="EMBL" id="BART01014336">
    <property type="protein sequence ID" value="GAG87515.1"/>
    <property type="molecule type" value="Genomic_DNA"/>
</dbReference>
<comment type="caution">
    <text evidence="1">The sequence shown here is derived from an EMBL/GenBank/DDBJ whole genome shotgun (WGS) entry which is preliminary data.</text>
</comment>